<dbReference type="AlphaFoldDB" id="A0A9P7Z650"/>
<keyword evidence="5 8" id="KW-0442">Lipid degradation</keyword>
<keyword evidence="7" id="KW-0325">Glycoprotein</keyword>
<evidence type="ECO:0000256" key="2">
    <source>
        <dbReference type="ARBA" id="ARBA00013274"/>
    </source>
</evidence>
<dbReference type="Proteomes" id="UP000887226">
    <property type="component" value="Unassembled WGS sequence"/>
</dbReference>
<sequence>MSAVTSQPSFMLRNVPYPIITAQAVDLSGTVCAPPVNASHYEFTPYEFGSWDPTIGAFTPTKYLGSSLSAGKPVSTNSCITNYDNLGFVIGTSSALLNDPGIGTDEVYDATFANFCTIPDATVSTDPDDIAVNAGIAQVLAIPNVELLSVADLYAPWPNPFYNLTSAPQVSDSETLSMVDGGESGQVNPIVPMLLPSRQLDVIIVNDNTDGTDNFPSGQELVNTYEQAKVAGLTRMPYVPPFEYFAAHNLTSHPNFFGCQNDSVATIIWVPNAALTPIGGNTSTNKIQYSEAETVAMVANGAAVMSQNNSEAWAKCLACAFMDKSNATNLPAVCTTCFTEYCVDP</sequence>
<comment type="catalytic activity">
    <reaction evidence="9">
        <text>a 1-acyl-sn-glycero-3-phosphocholine + H2O = sn-glycerol 3-phosphocholine + a fatty acid + H(+)</text>
        <dbReference type="Rhea" id="RHEA:15177"/>
        <dbReference type="ChEBI" id="CHEBI:15377"/>
        <dbReference type="ChEBI" id="CHEBI:15378"/>
        <dbReference type="ChEBI" id="CHEBI:16870"/>
        <dbReference type="ChEBI" id="CHEBI:28868"/>
        <dbReference type="ChEBI" id="CHEBI:58168"/>
        <dbReference type="EC" id="3.1.1.5"/>
    </reaction>
</comment>
<dbReference type="GO" id="GO:0004623">
    <property type="term" value="F:phospholipase A2 activity"/>
    <property type="evidence" value="ECO:0007669"/>
    <property type="project" value="TreeGrafter"/>
</dbReference>
<dbReference type="EMBL" id="MU253838">
    <property type="protein sequence ID" value="KAG9245615.1"/>
    <property type="molecule type" value="Genomic_DNA"/>
</dbReference>
<dbReference type="GO" id="GO:0005783">
    <property type="term" value="C:endoplasmic reticulum"/>
    <property type="evidence" value="ECO:0007669"/>
    <property type="project" value="TreeGrafter"/>
</dbReference>
<evidence type="ECO:0000256" key="5">
    <source>
        <dbReference type="ARBA" id="ARBA00022963"/>
    </source>
</evidence>
<dbReference type="EC" id="3.1.1.5" evidence="2 9"/>
<comment type="caution">
    <text evidence="11">The sequence shown here is derived from an EMBL/GenBank/DDBJ whole genome shotgun (WGS) entry which is preliminary data.</text>
</comment>
<accession>A0A9P7Z650</accession>
<dbReference type="Gene3D" id="3.40.1090.10">
    <property type="entry name" value="Cytosolic phospholipase A2 catalytic domain"/>
    <property type="match status" value="1"/>
</dbReference>
<comment type="similarity">
    <text evidence="1 9">Belongs to the lysophospholipase family.</text>
</comment>
<evidence type="ECO:0000313" key="12">
    <source>
        <dbReference type="Proteomes" id="UP000887226"/>
    </source>
</evidence>
<evidence type="ECO:0000313" key="11">
    <source>
        <dbReference type="EMBL" id="KAG9245615.1"/>
    </source>
</evidence>
<gene>
    <name evidence="11" type="ORF">BJ878DRAFT_500678</name>
</gene>
<dbReference type="OrthoDB" id="4084751at2759"/>
<evidence type="ECO:0000256" key="6">
    <source>
        <dbReference type="ARBA" id="ARBA00023098"/>
    </source>
</evidence>
<proteinExistence type="inferred from homology"/>
<keyword evidence="12" id="KW-1185">Reference proteome</keyword>
<evidence type="ECO:0000256" key="3">
    <source>
        <dbReference type="ARBA" id="ARBA00022729"/>
    </source>
</evidence>
<name>A0A9P7Z650_9HELO</name>
<dbReference type="PROSITE" id="PS51210">
    <property type="entry name" value="PLA2C"/>
    <property type="match status" value="1"/>
</dbReference>
<dbReference type="InterPro" id="IPR016035">
    <property type="entry name" value="Acyl_Trfase/lysoPLipase"/>
</dbReference>
<keyword evidence="3" id="KW-0732">Signal</keyword>
<dbReference type="PANTHER" id="PTHR10728:SF33">
    <property type="entry name" value="LYSOPHOSPHOLIPASE 1-RELATED"/>
    <property type="match status" value="1"/>
</dbReference>
<dbReference type="Pfam" id="PF01735">
    <property type="entry name" value="PLA2_B"/>
    <property type="match status" value="1"/>
</dbReference>
<dbReference type="GO" id="GO:0046475">
    <property type="term" value="P:glycerophospholipid catabolic process"/>
    <property type="evidence" value="ECO:0007669"/>
    <property type="project" value="TreeGrafter"/>
</dbReference>
<evidence type="ECO:0000256" key="8">
    <source>
        <dbReference type="PROSITE-ProRule" id="PRU00555"/>
    </source>
</evidence>
<evidence type="ECO:0000256" key="7">
    <source>
        <dbReference type="ARBA" id="ARBA00023180"/>
    </source>
</evidence>
<keyword evidence="6 8" id="KW-0443">Lipid metabolism</keyword>
<dbReference type="GO" id="GO:0005829">
    <property type="term" value="C:cytosol"/>
    <property type="evidence" value="ECO:0007669"/>
    <property type="project" value="TreeGrafter"/>
</dbReference>
<dbReference type="SUPFAM" id="SSF52151">
    <property type="entry name" value="FabD/lysophospholipase-like"/>
    <property type="match status" value="1"/>
</dbReference>
<evidence type="ECO:0000256" key="4">
    <source>
        <dbReference type="ARBA" id="ARBA00022801"/>
    </source>
</evidence>
<reference evidence="11" key="1">
    <citation type="journal article" date="2021" name="IMA Fungus">
        <title>Genomic characterization of three marine fungi, including Emericellopsis atlantica sp. nov. with signatures of a generalist lifestyle and marine biomass degradation.</title>
        <authorList>
            <person name="Hagestad O.C."/>
            <person name="Hou L."/>
            <person name="Andersen J.H."/>
            <person name="Hansen E.H."/>
            <person name="Altermark B."/>
            <person name="Li C."/>
            <person name="Kuhnert E."/>
            <person name="Cox R.J."/>
            <person name="Crous P.W."/>
            <person name="Spatafora J.W."/>
            <person name="Lail K."/>
            <person name="Amirebrahimi M."/>
            <person name="Lipzen A."/>
            <person name="Pangilinan J."/>
            <person name="Andreopoulos W."/>
            <person name="Hayes R.D."/>
            <person name="Ng V."/>
            <person name="Grigoriev I.V."/>
            <person name="Jackson S.A."/>
            <person name="Sutton T.D.S."/>
            <person name="Dobson A.D.W."/>
            <person name="Rama T."/>
        </authorList>
    </citation>
    <scope>NUCLEOTIDE SEQUENCE</scope>
    <source>
        <strain evidence="11">TRa3180A</strain>
    </source>
</reference>
<dbReference type="GO" id="GO:0004622">
    <property type="term" value="F:phosphatidylcholine lysophospholipase activity"/>
    <property type="evidence" value="ECO:0007669"/>
    <property type="project" value="UniProtKB-EC"/>
</dbReference>
<protein>
    <recommendedName>
        <fullName evidence="2 9">Lysophospholipase</fullName>
        <ecNumber evidence="2 9">3.1.1.5</ecNumber>
    </recommendedName>
</protein>
<feature type="domain" description="PLA2c" evidence="10">
    <location>
        <begin position="1"/>
        <end position="345"/>
    </location>
</feature>
<evidence type="ECO:0000256" key="9">
    <source>
        <dbReference type="RuleBase" id="RU362103"/>
    </source>
</evidence>
<keyword evidence="4 8" id="KW-0378">Hydrolase</keyword>
<dbReference type="SMART" id="SM00022">
    <property type="entry name" value="PLAc"/>
    <property type="match status" value="1"/>
</dbReference>
<dbReference type="InterPro" id="IPR002642">
    <property type="entry name" value="LysoPLipase_cat_dom"/>
</dbReference>
<evidence type="ECO:0000256" key="1">
    <source>
        <dbReference type="ARBA" id="ARBA00008780"/>
    </source>
</evidence>
<evidence type="ECO:0000259" key="10">
    <source>
        <dbReference type="PROSITE" id="PS51210"/>
    </source>
</evidence>
<dbReference type="PANTHER" id="PTHR10728">
    <property type="entry name" value="CYTOSOLIC PHOSPHOLIPASE A2"/>
    <property type="match status" value="1"/>
</dbReference>
<organism evidence="11 12">
    <name type="scientific">Calycina marina</name>
    <dbReference type="NCBI Taxonomy" id="1763456"/>
    <lineage>
        <taxon>Eukaryota</taxon>
        <taxon>Fungi</taxon>
        <taxon>Dikarya</taxon>
        <taxon>Ascomycota</taxon>
        <taxon>Pezizomycotina</taxon>
        <taxon>Leotiomycetes</taxon>
        <taxon>Helotiales</taxon>
        <taxon>Pezizellaceae</taxon>
        <taxon>Calycina</taxon>
    </lineage>
</organism>